<feature type="binding site" description="in other chain" evidence="8">
    <location>
        <begin position="176"/>
        <end position="177"/>
    </location>
    <ligand>
        <name>substrate</name>
        <note>ligand shared between dimeric partners</note>
    </ligand>
</feature>
<keyword evidence="6 9" id="KW-0521">NADP</keyword>
<dbReference type="UniPathway" id="UPA00115">
    <property type="reaction ID" value="UER00410"/>
</dbReference>
<dbReference type="PIRSF" id="PIRSF000109">
    <property type="entry name" value="6PGD"/>
    <property type="match status" value="1"/>
</dbReference>
<dbReference type="Gene3D" id="3.40.50.720">
    <property type="entry name" value="NAD(P)-binding Rossmann-like Domain"/>
    <property type="match status" value="1"/>
</dbReference>
<dbReference type="InParanoid" id="D8M8L6"/>
<comment type="function">
    <text evidence="6">Catalyzes the oxidative decarboxylation of 6-phosphogluconate to ribulose 5-phosphate and CO(2), with concomitant reduction of NADP to NADPH.</text>
</comment>
<dbReference type="InterPro" id="IPR006114">
    <property type="entry name" value="6PGDH_C"/>
</dbReference>
<keyword evidence="5 6" id="KW-0570">Pentose shunt</keyword>
<feature type="binding site" description="in other chain" evidence="8">
    <location>
        <position position="278"/>
    </location>
    <ligand>
        <name>substrate</name>
        <note>ligand shared between dimeric partners</note>
    </ligand>
</feature>
<feature type="active site" description="Proton acceptor" evidence="7">
    <location>
        <position position="173"/>
    </location>
</feature>
<feature type="binding site" description="in other chain" evidence="8">
    <location>
        <position position="93"/>
    </location>
    <ligand>
        <name>substrate</name>
        <note>ligand shared between dimeric partners</note>
    </ligand>
</feature>
<evidence type="ECO:0000256" key="2">
    <source>
        <dbReference type="ARBA" id="ARBA00008419"/>
    </source>
</evidence>
<dbReference type="GO" id="GO:0004616">
    <property type="term" value="F:phosphogluconate dehydrogenase (decarboxylating) activity"/>
    <property type="evidence" value="ECO:0007669"/>
    <property type="project" value="UniProtKB-EC"/>
</dbReference>
<comment type="catalytic activity">
    <reaction evidence="6 9">
        <text>6-phospho-D-gluconate + NADP(+) = D-ribulose 5-phosphate + CO2 + NADPH</text>
        <dbReference type="Rhea" id="RHEA:10116"/>
        <dbReference type="ChEBI" id="CHEBI:16526"/>
        <dbReference type="ChEBI" id="CHEBI:57783"/>
        <dbReference type="ChEBI" id="CHEBI:58121"/>
        <dbReference type="ChEBI" id="CHEBI:58349"/>
        <dbReference type="ChEBI" id="CHEBI:58759"/>
        <dbReference type="EC" id="1.1.1.44"/>
    </reaction>
</comment>
<dbReference type="NCBIfam" id="NF006765">
    <property type="entry name" value="PRK09287.1"/>
    <property type="match status" value="1"/>
</dbReference>
<dbReference type="Proteomes" id="UP000008312">
    <property type="component" value="Unassembled WGS sequence"/>
</dbReference>
<dbReference type="OMA" id="CVTHVGP"/>
<feature type="domain" description="6-phosphogluconate dehydrogenase C-terminal" evidence="10">
    <location>
        <begin position="169"/>
        <end position="461"/>
    </location>
</feature>
<dbReference type="GO" id="GO:0006098">
    <property type="term" value="P:pentose-phosphate shunt"/>
    <property type="evidence" value="ECO:0007669"/>
    <property type="project" value="UniProtKB-UniPathway"/>
</dbReference>
<feature type="active site" description="Proton donor" evidence="7">
    <location>
        <position position="180"/>
    </location>
</feature>
<evidence type="ECO:0000256" key="4">
    <source>
        <dbReference type="ARBA" id="ARBA00023064"/>
    </source>
</evidence>
<feature type="binding site" evidence="8">
    <location>
        <position position="437"/>
    </location>
    <ligand>
        <name>substrate</name>
        <note>ligand shared between dimeric partners</note>
    </ligand>
</feature>
<feature type="binding site" description="in other chain" evidence="8">
    <location>
        <begin position="119"/>
        <end position="121"/>
    </location>
    <ligand>
        <name>substrate</name>
        <note>ligand shared between dimeric partners</note>
    </ligand>
</feature>
<name>D8M8L6_BLAHO</name>
<dbReference type="NCBIfam" id="TIGR00873">
    <property type="entry name" value="gnd"/>
    <property type="match status" value="1"/>
</dbReference>
<sequence length="503" mass="55740">MGSNLALNIASKGFNVAVSNRSPERVQECETRAKEENLGDKVFGSQTPKEFCESLIRPRKIIMLVKAGAPVDKTIESLVPYLEPGDILIDGGNEWYEKSIQRTRNLEEKGILFVSMGVSGGEIGARHGPSLMPGGRKSAYEALENILTKIAAQVDNEACVTYIGGAGSGNYVKMVHNGIEYGDMELIAEVYHLLKSAGFSNPEMSSIFADWNKSELESYLIEITSLILAKPDELVGEGYLIDRILDVAGSKGTGMMTVKEAAERGVSAPTISSALFERYISGEKDMRMRAASLLPGPAFDWGTVDRTQLVSDLKDALFCSKIVAYAQGLEIIRQASLTFNWGINLGECARIWKGGCIIRAKILDKIRGAFAQDAGLENLLLDPAFADQLVKRQQAWRRIVTLAAASGVSIPALTASLQYFDSFRSQRLPTNMIQAQRDFFGSHTYERVDQPRGQFYHCRWTSEHALRVCYKQSIAFGVLCCRWISQSMWRSFARLGYQSRMCR</sequence>
<accession>D8M8L6</accession>
<protein>
    <recommendedName>
        <fullName evidence="6 9">6-phosphogluconate dehydrogenase, decarboxylating</fullName>
        <ecNumber evidence="6 9">1.1.1.44</ecNumber>
    </recommendedName>
</protein>
<evidence type="ECO:0000256" key="3">
    <source>
        <dbReference type="ARBA" id="ARBA00023002"/>
    </source>
</evidence>
<dbReference type="FunCoup" id="D8M8L6">
    <property type="interactions" value="388"/>
</dbReference>
<dbReference type="Pfam" id="PF03446">
    <property type="entry name" value="NAD_binding_2"/>
    <property type="match status" value="1"/>
</dbReference>
<dbReference type="InterPro" id="IPR006183">
    <property type="entry name" value="Pgluconate_DH"/>
</dbReference>
<feature type="binding site" description="in other chain" evidence="8">
    <location>
        <position position="251"/>
    </location>
    <ligand>
        <name>substrate</name>
        <note>ligand shared between dimeric partners</note>
    </ligand>
</feature>
<feature type="binding site" description="in other chain" evidence="8">
    <location>
        <position position="181"/>
    </location>
    <ligand>
        <name>substrate</name>
        <note>ligand shared between dimeric partners</note>
    </ligand>
</feature>
<dbReference type="OrthoDB" id="434986at2759"/>
<evidence type="ECO:0000256" key="8">
    <source>
        <dbReference type="PIRSR" id="PIRSR000109-2"/>
    </source>
</evidence>
<comment type="pathway">
    <text evidence="1 6 9">Carbohydrate degradation; pentose phosphate pathway; D-ribulose 5-phosphate from D-glucose 6-phosphate (oxidative stage): step 3/3.</text>
</comment>
<evidence type="ECO:0000259" key="10">
    <source>
        <dbReference type="SMART" id="SM01350"/>
    </source>
</evidence>
<comment type="subunit">
    <text evidence="6">Homodimer.</text>
</comment>
<dbReference type="EMBL" id="FN668683">
    <property type="protein sequence ID" value="CBK24405.2"/>
    <property type="molecule type" value="Genomic_DNA"/>
</dbReference>
<dbReference type="SMART" id="SM01350">
    <property type="entry name" value="6PGD"/>
    <property type="match status" value="1"/>
</dbReference>
<evidence type="ECO:0000313" key="12">
    <source>
        <dbReference type="Proteomes" id="UP000008312"/>
    </source>
</evidence>
<dbReference type="Gene3D" id="1.10.1040.10">
    <property type="entry name" value="N-(1-d-carboxylethyl)-l-norvaline Dehydrogenase, domain 2"/>
    <property type="match status" value="1"/>
</dbReference>
<dbReference type="PANTHER" id="PTHR11811">
    <property type="entry name" value="6-PHOSPHOGLUCONATE DEHYDROGENASE"/>
    <property type="match status" value="1"/>
</dbReference>
<organism evidence="11">
    <name type="scientific">Blastocystis hominis</name>
    <dbReference type="NCBI Taxonomy" id="12968"/>
    <lineage>
        <taxon>Eukaryota</taxon>
        <taxon>Sar</taxon>
        <taxon>Stramenopiles</taxon>
        <taxon>Bigyra</taxon>
        <taxon>Opalozoa</taxon>
        <taxon>Opalinata</taxon>
        <taxon>Blastocystidae</taxon>
        <taxon>Blastocystis</taxon>
    </lineage>
</organism>
<dbReference type="InterPro" id="IPR006113">
    <property type="entry name" value="6PGDH_Gnd/GntZ"/>
</dbReference>
<dbReference type="InterPro" id="IPR013328">
    <property type="entry name" value="6PGD_dom2"/>
</dbReference>
<feature type="binding site" evidence="8">
    <location>
        <position position="443"/>
    </location>
    <ligand>
        <name>substrate</name>
        <note>ligand shared between dimeric partners</note>
    </ligand>
</feature>
<evidence type="ECO:0000313" key="11">
    <source>
        <dbReference type="EMBL" id="CBK24405.2"/>
    </source>
</evidence>
<evidence type="ECO:0000256" key="9">
    <source>
        <dbReference type="RuleBase" id="RU000485"/>
    </source>
</evidence>
<dbReference type="Gene3D" id="1.20.5.320">
    <property type="entry name" value="6-Phosphogluconate Dehydrogenase, domain 3"/>
    <property type="match status" value="1"/>
</dbReference>
<evidence type="ECO:0000256" key="5">
    <source>
        <dbReference type="ARBA" id="ARBA00023126"/>
    </source>
</evidence>
<comment type="similarity">
    <text evidence="2 6 9">Belongs to the 6-phosphogluconate dehydrogenase family.</text>
</comment>
<dbReference type="PRINTS" id="PR00076">
    <property type="entry name" value="6PGDHDRGNASE"/>
</dbReference>
<dbReference type="InterPro" id="IPR008927">
    <property type="entry name" value="6-PGluconate_DH-like_C_sf"/>
</dbReference>
<dbReference type="SUPFAM" id="SSF51735">
    <property type="entry name" value="NAD(P)-binding Rossmann-fold domains"/>
    <property type="match status" value="1"/>
</dbReference>
<dbReference type="FunFam" id="1.10.1040.10:FF:000002">
    <property type="entry name" value="6-phosphogluconate dehydrogenase, decarboxylating"/>
    <property type="match status" value="1"/>
</dbReference>
<reference evidence="11" key="1">
    <citation type="submission" date="2010-02" db="EMBL/GenBank/DDBJ databases">
        <title>Sequencing and annotation of the Blastocystis hominis genome.</title>
        <authorList>
            <person name="Wincker P."/>
        </authorList>
    </citation>
    <scope>NUCLEOTIDE SEQUENCE</scope>
    <source>
        <strain evidence="11">Singapore isolate B</strain>
    </source>
</reference>
<keyword evidence="12" id="KW-1185">Reference proteome</keyword>
<dbReference type="GeneID" id="24921187"/>
<dbReference type="RefSeq" id="XP_012898453.1">
    <property type="nucleotide sequence ID" value="XM_013042999.1"/>
</dbReference>
<dbReference type="GO" id="GO:0050661">
    <property type="term" value="F:NADP binding"/>
    <property type="evidence" value="ECO:0007669"/>
    <property type="project" value="InterPro"/>
</dbReference>
<evidence type="ECO:0000256" key="6">
    <source>
        <dbReference type="PIRNR" id="PIRNR000109"/>
    </source>
</evidence>
<dbReference type="GO" id="GO:0019521">
    <property type="term" value="P:D-gluconate metabolic process"/>
    <property type="evidence" value="ECO:0007669"/>
    <property type="project" value="UniProtKB-KW"/>
</dbReference>
<dbReference type="Pfam" id="PF00393">
    <property type="entry name" value="6PGD"/>
    <property type="match status" value="1"/>
</dbReference>
<gene>
    <name evidence="11" type="ORF">GSBLH_T00004145001</name>
</gene>
<dbReference type="InterPro" id="IPR036291">
    <property type="entry name" value="NAD(P)-bd_dom_sf"/>
</dbReference>
<keyword evidence="3 6" id="KW-0560">Oxidoreductase</keyword>
<dbReference type="InterPro" id="IPR006115">
    <property type="entry name" value="6PGDH_NADP-bd"/>
</dbReference>
<proteinExistence type="inferred from homology"/>
<dbReference type="EC" id="1.1.1.44" evidence="6 9"/>
<dbReference type="AlphaFoldDB" id="D8M8L6"/>
<evidence type="ECO:0000256" key="7">
    <source>
        <dbReference type="PIRSR" id="PIRSR000109-1"/>
    </source>
</evidence>
<evidence type="ECO:0000256" key="1">
    <source>
        <dbReference type="ARBA" id="ARBA00004874"/>
    </source>
</evidence>
<dbReference type="SUPFAM" id="SSF48179">
    <property type="entry name" value="6-phosphogluconate dehydrogenase C-terminal domain-like"/>
    <property type="match status" value="1"/>
</dbReference>
<keyword evidence="4 9" id="KW-0311">Gluconate utilization</keyword>